<feature type="region of interest" description="Disordered" evidence="1">
    <location>
        <begin position="1"/>
        <end position="35"/>
    </location>
</feature>
<dbReference type="AlphaFoldDB" id="A0A502HY68"/>
<accession>A0A502HY68</accession>
<organism evidence="2 3">
    <name type="scientific">Pseudomonas arsenicoxydans</name>
    <dbReference type="NCBI Taxonomy" id="702115"/>
    <lineage>
        <taxon>Bacteria</taxon>
        <taxon>Pseudomonadati</taxon>
        <taxon>Pseudomonadota</taxon>
        <taxon>Gammaproteobacteria</taxon>
        <taxon>Pseudomonadales</taxon>
        <taxon>Pseudomonadaceae</taxon>
        <taxon>Pseudomonas</taxon>
    </lineage>
</organism>
<dbReference type="Proteomes" id="UP000317933">
    <property type="component" value="Unassembled WGS sequence"/>
</dbReference>
<name>A0A502HY68_9PSED</name>
<evidence type="ECO:0000313" key="2">
    <source>
        <dbReference type="EMBL" id="TPG78312.1"/>
    </source>
</evidence>
<gene>
    <name evidence="2" type="ORF">EAH78_12095</name>
</gene>
<comment type="caution">
    <text evidence="2">The sequence shown here is derived from an EMBL/GenBank/DDBJ whole genome shotgun (WGS) entry which is preliminary data.</text>
</comment>
<proteinExistence type="predicted"/>
<evidence type="ECO:0000313" key="3">
    <source>
        <dbReference type="Proteomes" id="UP000317933"/>
    </source>
</evidence>
<dbReference type="EMBL" id="RCZE01000005">
    <property type="protein sequence ID" value="TPG78312.1"/>
    <property type="molecule type" value="Genomic_DNA"/>
</dbReference>
<evidence type="ECO:0000256" key="1">
    <source>
        <dbReference type="SAM" id="MobiDB-lite"/>
    </source>
</evidence>
<protein>
    <submittedName>
        <fullName evidence="2">Uncharacterized protein</fullName>
    </submittedName>
</protein>
<sequence length="106" mass="11892">MARELAPAGARSGPPLHPKRRGLLRSPTGASSLATGFRFPRDFLRWTGLPGMQGFSVFAYHGRLSRKRMRCHGEHSRTGQHNRIPGVVPRLVPAEENHFRLSAQQR</sequence>
<reference evidence="2 3" key="1">
    <citation type="journal article" date="2019" name="Environ. Microbiol.">
        <title>Species interactions and distinct microbial communities in high Arctic permafrost affected cryosols are associated with the CH4 and CO2 gas fluxes.</title>
        <authorList>
            <person name="Altshuler I."/>
            <person name="Hamel J."/>
            <person name="Turney S."/>
            <person name="Magnuson E."/>
            <person name="Levesque R."/>
            <person name="Greer C."/>
            <person name="Whyte L.G."/>
        </authorList>
    </citation>
    <scope>NUCLEOTIDE SEQUENCE [LARGE SCALE GENOMIC DNA]</scope>
    <source>
        <strain evidence="2 3">E3</strain>
    </source>
</reference>